<keyword evidence="2" id="KW-0472">Membrane</keyword>
<dbReference type="EMBL" id="FNHZ01000004">
    <property type="protein sequence ID" value="SDN01072.1"/>
    <property type="molecule type" value="Genomic_DNA"/>
</dbReference>
<feature type="region of interest" description="Disordered" evidence="1">
    <location>
        <begin position="280"/>
        <end position="299"/>
    </location>
</feature>
<dbReference type="Proteomes" id="UP000187651">
    <property type="component" value="Unassembled WGS sequence"/>
</dbReference>
<keyword evidence="2" id="KW-0812">Transmembrane</keyword>
<keyword evidence="4" id="KW-1185">Reference proteome</keyword>
<feature type="compositionally biased region" description="Basic and acidic residues" evidence="1">
    <location>
        <begin position="352"/>
        <end position="361"/>
    </location>
</feature>
<keyword evidence="2" id="KW-1133">Transmembrane helix</keyword>
<name>A0A1G9XW47_9FIRM</name>
<protein>
    <submittedName>
        <fullName evidence="3">Capsular polysaccharide biosynthesis protein</fullName>
    </submittedName>
</protein>
<proteinExistence type="predicted"/>
<organism evidence="3 4">
    <name type="scientific">Lachnospira pectinoschiza</name>
    <dbReference type="NCBI Taxonomy" id="28052"/>
    <lineage>
        <taxon>Bacteria</taxon>
        <taxon>Bacillati</taxon>
        <taxon>Bacillota</taxon>
        <taxon>Clostridia</taxon>
        <taxon>Lachnospirales</taxon>
        <taxon>Lachnospiraceae</taxon>
        <taxon>Lachnospira</taxon>
    </lineage>
</organism>
<dbReference type="RefSeq" id="WP_074521735.1">
    <property type="nucleotide sequence ID" value="NZ_FNHZ01000004.1"/>
</dbReference>
<feature type="region of interest" description="Disordered" evidence="1">
    <location>
        <begin position="328"/>
        <end position="361"/>
    </location>
</feature>
<gene>
    <name evidence="3" type="ORF">SAMN05216544_1669</name>
</gene>
<reference evidence="4" key="1">
    <citation type="submission" date="2016-10" db="EMBL/GenBank/DDBJ databases">
        <authorList>
            <person name="Varghese N."/>
            <person name="Submissions S."/>
        </authorList>
    </citation>
    <scope>NUCLEOTIDE SEQUENCE [LARGE SCALE GENOMIC DNA]</scope>
    <source>
        <strain evidence="4">M83</strain>
    </source>
</reference>
<evidence type="ECO:0000313" key="4">
    <source>
        <dbReference type="Proteomes" id="UP000187651"/>
    </source>
</evidence>
<feature type="compositionally biased region" description="Basic and acidic residues" evidence="1">
    <location>
        <begin position="328"/>
        <end position="341"/>
    </location>
</feature>
<sequence length="380" mass="41908">MRKFARGILVLLLVTILGGVGSYLYEYNTIKDMYKSVAQLYVVPGEANEATLRAENGGLKDDFSIVLNSDVVLSAAKNLAGTSENLEKYLTVNSVANSNIIELVIVNPDQNTAKTYVDAIAATAVKTTTIIPVESIQILSEGTSTGDSFKPDLMLKTVRLTALVALVTFALEMLVLFFYLAFRKRPEIEDEYYDYEREYGAKSKKSSNKRFENDYIAPNVSNDAIVEFDEYISKSNKEKEAVETEAKAEEAVAETEAKVEEAVAETEAKVEKTVAETEAKAEEAVAETEAKVEETVAETEAKVDEAVAEAEIKTEEVETAEKVEETAVETAKTETKEEPKLAEVAANEDEVAESKEVETKAEEKVEVKKKKLKIFGRVKK</sequence>
<dbReference type="OrthoDB" id="2068224at2"/>
<feature type="transmembrane region" description="Helical" evidence="2">
    <location>
        <begin position="160"/>
        <end position="182"/>
    </location>
</feature>
<evidence type="ECO:0000256" key="1">
    <source>
        <dbReference type="SAM" id="MobiDB-lite"/>
    </source>
</evidence>
<dbReference type="AlphaFoldDB" id="A0A1G9XW47"/>
<accession>A0A1G9XW47</accession>
<evidence type="ECO:0000313" key="3">
    <source>
        <dbReference type="EMBL" id="SDN01072.1"/>
    </source>
</evidence>
<evidence type="ECO:0000256" key="2">
    <source>
        <dbReference type="SAM" id="Phobius"/>
    </source>
</evidence>